<dbReference type="EMBL" id="SMRT01000004">
    <property type="protein sequence ID" value="TDF98065.1"/>
    <property type="molecule type" value="Genomic_DNA"/>
</dbReference>
<accession>A0A4R5KSR9</accession>
<sequence length="423" mass="45832">MARILAYTSPARGHLFPLIPILDELRHRGHDVMLRTLASQVELARSHGFDSAPIDCRIEEMAHDDFKARTARSALQSSVRVFCARAQFDAPDLRQAIAETRPDAVIVDVNCWGAVAAAEAWGGPWATFCPYPIALTSRDAPPFGPGLPPARGPLGRMRDLVLRPLFVGTFERIMLPPLNAVRAGLGLLPLLSSDDMFGSPPLVLYFTAEPFEYKRSDWPQNIVMVGPCSWDPPVHLPEWLDEIKRPIVLVTTSSEFQDDGRLVETALKALADEDFHVIATLPSHNPSAFRASANASLLPFLPHGPVLGRTACAITHGGMGATQKALTHGVPVCAVPFGRDQLEVARRVEVARAGSRLPAGRLSAGRLRVKVREAIACSEGARRVAAGFTSAGGPRAAANALETRLLGYSHDQVSEPTRPRDRA</sequence>
<evidence type="ECO:0000313" key="3">
    <source>
        <dbReference type="Proteomes" id="UP000295636"/>
    </source>
</evidence>
<evidence type="ECO:0000259" key="1">
    <source>
        <dbReference type="Pfam" id="PF06722"/>
    </source>
</evidence>
<dbReference type="OrthoDB" id="6620093at2"/>
<name>A0A4R5KSR9_9BACL</name>
<dbReference type="CDD" id="cd03784">
    <property type="entry name" value="GT1_Gtf-like"/>
    <property type="match status" value="1"/>
</dbReference>
<dbReference type="GO" id="GO:0016758">
    <property type="term" value="F:hexosyltransferase activity"/>
    <property type="evidence" value="ECO:0007669"/>
    <property type="project" value="UniProtKB-ARBA"/>
</dbReference>
<dbReference type="InterPro" id="IPR002213">
    <property type="entry name" value="UDP_glucos_trans"/>
</dbReference>
<keyword evidence="2" id="KW-0808">Transferase</keyword>
<dbReference type="PANTHER" id="PTHR48050:SF13">
    <property type="entry name" value="STEROL 3-BETA-GLUCOSYLTRANSFERASE UGT80A2"/>
    <property type="match status" value="1"/>
</dbReference>
<gene>
    <name evidence="2" type="ORF">E1757_11185</name>
</gene>
<evidence type="ECO:0000313" key="2">
    <source>
        <dbReference type="EMBL" id="TDF98065.1"/>
    </source>
</evidence>
<dbReference type="Gene3D" id="3.40.50.2000">
    <property type="entry name" value="Glycogen Phosphorylase B"/>
    <property type="match status" value="2"/>
</dbReference>
<keyword evidence="3" id="KW-1185">Reference proteome</keyword>
<proteinExistence type="predicted"/>
<dbReference type="PANTHER" id="PTHR48050">
    <property type="entry name" value="STEROL 3-BETA-GLUCOSYLTRANSFERASE"/>
    <property type="match status" value="1"/>
</dbReference>
<dbReference type="AlphaFoldDB" id="A0A4R5KSR9"/>
<organism evidence="2 3">
    <name type="scientific">Paenibacillus piri</name>
    <dbReference type="NCBI Taxonomy" id="2547395"/>
    <lineage>
        <taxon>Bacteria</taxon>
        <taxon>Bacillati</taxon>
        <taxon>Bacillota</taxon>
        <taxon>Bacilli</taxon>
        <taxon>Bacillales</taxon>
        <taxon>Paenibacillaceae</taxon>
        <taxon>Paenibacillus</taxon>
    </lineage>
</organism>
<reference evidence="2 3" key="1">
    <citation type="submission" date="2019-03" db="EMBL/GenBank/DDBJ databases">
        <title>This is whole genome sequence of Paenibacillus sp MS74 strain.</title>
        <authorList>
            <person name="Trinh H.N."/>
        </authorList>
    </citation>
    <scope>NUCLEOTIDE SEQUENCE [LARGE SCALE GENOMIC DNA]</scope>
    <source>
        <strain evidence="2 3">MS74</strain>
    </source>
</reference>
<dbReference type="InterPro" id="IPR010610">
    <property type="entry name" value="EryCIII-like_C"/>
</dbReference>
<dbReference type="GO" id="GO:0008194">
    <property type="term" value="F:UDP-glycosyltransferase activity"/>
    <property type="evidence" value="ECO:0007669"/>
    <property type="project" value="InterPro"/>
</dbReference>
<protein>
    <submittedName>
        <fullName evidence="2">Glycosyltransferase</fullName>
    </submittedName>
</protein>
<dbReference type="Pfam" id="PF06722">
    <property type="entry name" value="EryCIII-like_C"/>
    <property type="match status" value="1"/>
</dbReference>
<dbReference type="InterPro" id="IPR050426">
    <property type="entry name" value="Glycosyltransferase_28"/>
</dbReference>
<comment type="caution">
    <text evidence="2">The sequence shown here is derived from an EMBL/GenBank/DDBJ whole genome shotgun (WGS) entry which is preliminary data.</text>
</comment>
<dbReference type="RefSeq" id="WP_133227800.1">
    <property type="nucleotide sequence ID" value="NZ_SMRT01000004.1"/>
</dbReference>
<feature type="domain" description="Erythromycin biosynthesis protein CIII-like C-terminal" evidence="1">
    <location>
        <begin position="266"/>
        <end position="401"/>
    </location>
</feature>
<dbReference type="Proteomes" id="UP000295636">
    <property type="component" value="Unassembled WGS sequence"/>
</dbReference>
<dbReference type="GO" id="GO:0017000">
    <property type="term" value="P:antibiotic biosynthetic process"/>
    <property type="evidence" value="ECO:0007669"/>
    <property type="project" value="UniProtKB-ARBA"/>
</dbReference>
<dbReference type="SUPFAM" id="SSF53756">
    <property type="entry name" value="UDP-Glycosyltransferase/glycogen phosphorylase"/>
    <property type="match status" value="1"/>
</dbReference>